<evidence type="ECO:0000256" key="1">
    <source>
        <dbReference type="SAM" id="MobiDB-lite"/>
    </source>
</evidence>
<proteinExistence type="predicted"/>
<dbReference type="Proteomes" id="UP000515158">
    <property type="component" value="Unplaced"/>
</dbReference>
<reference evidence="3" key="1">
    <citation type="submission" date="2025-08" db="UniProtKB">
        <authorList>
            <consortium name="RefSeq"/>
        </authorList>
    </citation>
    <scope>IDENTIFICATION</scope>
    <source>
        <tissue evidence="3">Total insect</tissue>
    </source>
</reference>
<feature type="region of interest" description="Disordered" evidence="1">
    <location>
        <begin position="88"/>
        <end position="136"/>
    </location>
</feature>
<dbReference type="RefSeq" id="XP_034236707.1">
    <property type="nucleotide sequence ID" value="XM_034380816.1"/>
</dbReference>
<organism evidence="3">
    <name type="scientific">Thrips palmi</name>
    <name type="common">Melon thrips</name>
    <dbReference type="NCBI Taxonomy" id="161013"/>
    <lineage>
        <taxon>Eukaryota</taxon>
        <taxon>Metazoa</taxon>
        <taxon>Ecdysozoa</taxon>
        <taxon>Arthropoda</taxon>
        <taxon>Hexapoda</taxon>
        <taxon>Insecta</taxon>
        <taxon>Pterygota</taxon>
        <taxon>Neoptera</taxon>
        <taxon>Paraneoptera</taxon>
        <taxon>Thysanoptera</taxon>
        <taxon>Terebrantia</taxon>
        <taxon>Thripoidea</taxon>
        <taxon>Thripidae</taxon>
        <taxon>Thrips</taxon>
    </lineage>
</organism>
<sequence length="136" mass="15370">MQATQPRTQRRTALTELDTLTRWLWLLWRMALFCSLLGSPMPLVVPDGLLRLGQALRSLRRTVPSLASQRAETPYPFRPDDGHRLRAEFEATHGPRGQHLVDKLGGPADYSEHPRQYLAPPAPPSPAARQRRPFTG</sequence>
<keyword evidence="2" id="KW-1185">Reference proteome</keyword>
<name>A0A6P8YRK6_THRPL</name>
<protein>
    <submittedName>
        <fullName evidence="3">Uncharacterized protein LOC117642547</fullName>
    </submittedName>
</protein>
<gene>
    <name evidence="3" type="primary">LOC117642547</name>
</gene>
<dbReference type="KEGG" id="tpal:117642547"/>
<evidence type="ECO:0000313" key="2">
    <source>
        <dbReference type="Proteomes" id="UP000515158"/>
    </source>
</evidence>
<dbReference type="OrthoDB" id="10573056at2759"/>
<dbReference type="InParanoid" id="A0A6P8YRK6"/>
<dbReference type="AlphaFoldDB" id="A0A6P8YRK6"/>
<evidence type="ECO:0000313" key="3">
    <source>
        <dbReference type="RefSeq" id="XP_034236707.1"/>
    </source>
</evidence>
<dbReference type="GeneID" id="117642547"/>
<accession>A0A6P8YRK6</accession>